<keyword evidence="5 12" id="KW-0285">Flavoprotein</keyword>
<reference evidence="15 16" key="1">
    <citation type="submission" date="2018-06" db="EMBL/GenBank/DDBJ databases">
        <authorList>
            <consortium name="Pathogen Informatics"/>
            <person name="Doyle S."/>
        </authorList>
    </citation>
    <scope>NUCLEOTIDE SEQUENCE [LARGE SCALE GENOMIC DNA]</scope>
    <source>
        <strain evidence="15 16">NCTC12858</strain>
    </source>
</reference>
<keyword evidence="8 12" id="KW-0560">Oxidoreductase</keyword>
<name>A0A2X4PJ33_9PORP</name>
<dbReference type="GO" id="GO:0034628">
    <property type="term" value="P:'de novo' NAD+ biosynthetic process from L-aspartate"/>
    <property type="evidence" value="ECO:0007669"/>
    <property type="project" value="TreeGrafter"/>
</dbReference>
<dbReference type="SUPFAM" id="SSF56425">
    <property type="entry name" value="Succinate dehydrogenase/fumarate reductase flavoprotein, catalytic domain"/>
    <property type="match status" value="1"/>
</dbReference>
<dbReference type="Gene3D" id="3.50.50.60">
    <property type="entry name" value="FAD/NAD(P)-binding domain"/>
    <property type="match status" value="1"/>
</dbReference>
<comment type="function">
    <text evidence="12">Catalyzes the oxidation of L-aspartate to iminoaspartate.</text>
</comment>
<comment type="pathway">
    <text evidence="2 12">Cofactor biosynthesis; NAD(+) biosynthesis; iminoaspartate from L-aspartate (oxidase route): step 1/1.</text>
</comment>
<sequence>MKVFDYMVVGAGLAGLYTAYRLSRKGRVALIARASLEDSNSYYAQGGMAAVVDVGDTPYEHYRDTIEAGRGLCKPEAVRMLAEEAPERIEELISLGMAFDTESPGHLALGLEGGHHHKRILHAGGDATGRLVTTFMIGEVHRSKQIEIFDHHFVAELIIRSAHCIGCWVYREGDCSPEAFYASAVVLATGGAAALYRPTTNPPTTLGDGLALALYAGASLADMEFVQFHPTALYLPDKPSFLISEAVRGEGAYLLNKEGKRFMLEKHPLAELAPRDIVARSIFRQMEQDKTPCVTLSLNHLDPNLIRSRFPSIAQHCKDVGLDITQQIPVAPAAHYTVGGIVVDPDGATSVSNLYAVGEVASTGVMGANRLASNSLVECLVFGRRITDAITSLAKTLPRDLGTDKPSFSVASPQVEEHWQTRQGATLMSALGNLLMRHVGIIRDETSLKKAIVQIEEQMQLIEPDTSNLLSARMIYHRHRIALSIAQAALERKESRGGHYRSDYPTTLPPEQTYRSVINQTTISQVAVNYATE</sequence>
<gene>
    <name evidence="15" type="primary">nadB</name>
    <name evidence="15" type="ORF">NCTC12858_01865</name>
</gene>
<evidence type="ECO:0000256" key="8">
    <source>
        <dbReference type="ARBA" id="ARBA00023002"/>
    </source>
</evidence>
<dbReference type="UniPathway" id="UPA00253">
    <property type="reaction ID" value="UER00326"/>
</dbReference>
<comment type="catalytic activity">
    <reaction evidence="9">
        <text>L-aspartate + O2 = iminosuccinate + H2O2</text>
        <dbReference type="Rhea" id="RHEA:25876"/>
        <dbReference type="ChEBI" id="CHEBI:15379"/>
        <dbReference type="ChEBI" id="CHEBI:16240"/>
        <dbReference type="ChEBI" id="CHEBI:29991"/>
        <dbReference type="ChEBI" id="CHEBI:77875"/>
        <dbReference type="EC" id="1.4.3.16"/>
    </reaction>
    <physiologicalReaction direction="left-to-right" evidence="9">
        <dbReference type="Rhea" id="RHEA:25877"/>
    </physiologicalReaction>
</comment>
<dbReference type="InterPro" id="IPR003953">
    <property type="entry name" value="FAD-dep_OxRdtase_2_FAD-bd"/>
</dbReference>
<protein>
    <recommendedName>
        <fullName evidence="4 10">L-aspartate oxidase</fullName>
        <ecNumber evidence="4 10">1.4.3.16</ecNumber>
    </recommendedName>
</protein>
<feature type="active site" description="Proton acceptor" evidence="11">
    <location>
        <position position="275"/>
    </location>
</feature>
<comment type="subcellular location">
    <subcellularLocation>
        <location evidence="12">Cytoplasm</location>
    </subcellularLocation>
</comment>
<dbReference type="Gene3D" id="1.20.58.100">
    <property type="entry name" value="Fumarate reductase/succinate dehydrogenase flavoprotein-like, C-terminal domain"/>
    <property type="match status" value="1"/>
</dbReference>
<comment type="similarity">
    <text evidence="3 12">Belongs to the FAD-dependent oxidoreductase 2 family. NadB subfamily.</text>
</comment>
<evidence type="ECO:0000256" key="1">
    <source>
        <dbReference type="ARBA" id="ARBA00001974"/>
    </source>
</evidence>
<evidence type="ECO:0000256" key="6">
    <source>
        <dbReference type="ARBA" id="ARBA00022642"/>
    </source>
</evidence>
<dbReference type="PIRSF" id="PIRSF000171">
    <property type="entry name" value="SDHA_APRA_LASPO"/>
    <property type="match status" value="1"/>
</dbReference>
<evidence type="ECO:0000256" key="3">
    <source>
        <dbReference type="ARBA" id="ARBA00008562"/>
    </source>
</evidence>
<keyword evidence="7 12" id="KW-0274">FAD</keyword>
<dbReference type="AlphaFoldDB" id="A0A2X4PJ33"/>
<dbReference type="PANTHER" id="PTHR42716:SF2">
    <property type="entry name" value="L-ASPARTATE OXIDASE, CHLOROPLASTIC"/>
    <property type="match status" value="1"/>
</dbReference>
<dbReference type="FunFam" id="3.90.700.10:FF:000002">
    <property type="entry name" value="L-aspartate oxidase"/>
    <property type="match status" value="1"/>
</dbReference>
<dbReference type="Pfam" id="PF00890">
    <property type="entry name" value="FAD_binding_2"/>
    <property type="match status" value="1"/>
</dbReference>
<evidence type="ECO:0000256" key="10">
    <source>
        <dbReference type="NCBIfam" id="TIGR00551"/>
    </source>
</evidence>
<evidence type="ECO:0000256" key="12">
    <source>
        <dbReference type="RuleBase" id="RU362049"/>
    </source>
</evidence>
<accession>A0A2X4PJ33</accession>
<dbReference type="InterPro" id="IPR037099">
    <property type="entry name" value="Fum_R/Succ_DH_flav-like_C_sf"/>
</dbReference>
<dbReference type="InterPro" id="IPR036188">
    <property type="entry name" value="FAD/NAD-bd_sf"/>
</dbReference>
<feature type="domain" description="FAD-dependent oxidoreductase 2 FAD-binding" evidence="13">
    <location>
        <begin position="5"/>
        <end position="376"/>
    </location>
</feature>
<dbReference type="GO" id="GO:0008734">
    <property type="term" value="F:L-aspartate oxidase activity"/>
    <property type="evidence" value="ECO:0007669"/>
    <property type="project" value="UniProtKB-UniRule"/>
</dbReference>
<dbReference type="Pfam" id="PF02910">
    <property type="entry name" value="Succ_DH_flav_C"/>
    <property type="match status" value="1"/>
</dbReference>
<evidence type="ECO:0000256" key="9">
    <source>
        <dbReference type="ARBA" id="ARBA00048305"/>
    </source>
</evidence>
<dbReference type="PRINTS" id="PR00368">
    <property type="entry name" value="FADPNR"/>
</dbReference>
<keyword evidence="16" id="KW-1185">Reference proteome</keyword>
<dbReference type="Gene3D" id="3.90.700.10">
    <property type="entry name" value="Succinate dehydrogenase/fumarate reductase flavoprotein, catalytic domain"/>
    <property type="match status" value="1"/>
</dbReference>
<dbReference type="InterPro" id="IPR027477">
    <property type="entry name" value="Succ_DH/fumarate_Rdtase_cat_sf"/>
</dbReference>
<dbReference type="NCBIfam" id="TIGR00551">
    <property type="entry name" value="nadB"/>
    <property type="match status" value="1"/>
</dbReference>
<dbReference type="EMBL" id="LS483447">
    <property type="protein sequence ID" value="SQH73984.1"/>
    <property type="molecule type" value="Genomic_DNA"/>
</dbReference>
<evidence type="ECO:0000256" key="7">
    <source>
        <dbReference type="ARBA" id="ARBA00022827"/>
    </source>
</evidence>
<keyword evidence="6 12" id="KW-0662">Pyridine nucleotide biosynthesis</keyword>
<dbReference type="EC" id="1.4.3.16" evidence="4 10"/>
<dbReference type="InterPro" id="IPR005288">
    <property type="entry name" value="NadB"/>
</dbReference>
<evidence type="ECO:0000259" key="13">
    <source>
        <dbReference type="Pfam" id="PF00890"/>
    </source>
</evidence>
<evidence type="ECO:0000256" key="4">
    <source>
        <dbReference type="ARBA" id="ARBA00012173"/>
    </source>
</evidence>
<evidence type="ECO:0000313" key="15">
    <source>
        <dbReference type="EMBL" id="SQH73984.1"/>
    </source>
</evidence>
<dbReference type="InterPro" id="IPR015939">
    <property type="entry name" value="Fum_Rdtase/Succ_DH_flav-like_C"/>
</dbReference>
<proteinExistence type="inferred from homology"/>
<dbReference type="PANTHER" id="PTHR42716">
    <property type="entry name" value="L-ASPARTATE OXIDASE"/>
    <property type="match status" value="1"/>
</dbReference>
<evidence type="ECO:0000259" key="14">
    <source>
        <dbReference type="Pfam" id="PF02910"/>
    </source>
</evidence>
<dbReference type="RefSeq" id="WP_023939718.1">
    <property type="nucleotide sequence ID" value="NZ_LS483447.1"/>
</dbReference>
<evidence type="ECO:0000256" key="11">
    <source>
        <dbReference type="PIRSR" id="PIRSR000171-1"/>
    </source>
</evidence>
<dbReference type="SUPFAM" id="SSF51905">
    <property type="entry name" value="FAD/NAD(P)-binding domain"/>
    <property type="match status" value="1"/>
</dbReference>
<dbReference type="KEGG" id="pcre:NCTC12858_01865"/>
<dbReference type="GO" id="GO:0005737">
    <property type="term" value="C:cytoplasm"/>
    <property type="evidence" value="ECO:0007669"/>
    <property type="project" value="UniProtKB-SubCell"/>
</dbReference>
<comment type="cofactor">
    <cofactor evidence="1 12">
        <name>FAD</name>
        <dbReference type="ChEBI" id="CHEBI:57692"/>
    </cofactor>
</comment>
<evidence type="ECO:0000256" key="5">
    <source>
        <dbReference type="ARBA" id="ARBA00022630"/>
    </source>
</evidence>
<evidence type="ECO:0000313" key="16">
    <source>
        <dbReference type="Proteomes" id="UP000249300"/>
    </source>
</evidence>
<feature type="domain" description="Fumarate reductase/succinate dehydrogenase flavoprotein-like C-terminal" evidence="14">
    <location>
        <begin position="430"/>
        <end position="518"/>
    </location>
</feature>
<dbReference type="Proteomes" id="UP000249300">
    <property type="component" value="Chromosome 1"/>
</dbReference>
<dbReference type="SUPFAM" id="SSF46977">
    <property type="entry name" value="Succinate dehydrogenase/fumarate reductase flavoprotein C-terminal domain"/>
    <property type="match status" value="1"/>
</dbReference>
<organism evidence="15 16">
    <name type="scientific">Porphyromonas crevioricanis</name>
    <dbReference type="NCBI Taxonomy" id="393921"/>
    <lineage>
        <taxon>Bacteria</taxon>
        <taxon>Pseudomonadati</taxon>
        <taxon>Bacteroidota</taxon>
        <taxon>Bacteroidia</taxon>
        <taxon>Bacteroidales</taxon>
        <taxon>Porphyromonadaceae</taxon>
        <taxon>Porphyromonas</taxon>
    </lineage>
</organism>
<evidence type="ECO:0000256" key="2">
    <source>
        <dbReference type="ARBA" id="ARBA00004950"/>
    </source>
</evidence>